<dbReference type="InterPro" id="IPR051564">
    <property type="entry name" value="LRR_receptor-like_kinase"/>
</dbReference>
<dbReference type="GO" id="GO:0016020">
    <property type="term" value="C:membrane"/>
    <property type="evidence" value="ECO:0007669"/>
    <property type="project" value="TreeGrafter"/>
</dbReference>
<gene>
    <name evidence="1" type="ORF">L195_g046690</name>
</gene>
<dbReference type="STRING" id="57577.A0A2K3MID5"/>
<name>A0A2K3MID5_TRIPR</name>
<keyword evidence="1" id="KW-0675">Receptor</keyword>
<evidence type="ECO:0000313" key="2">
    <source>
        <dbReference type="Proteomes" id="UP000236291"/>
    </source>
</evidence>
<dbReference type="EMBL" id="ASHM01063258">
    <property type="protein sequence ID" value="PNX90565.1"/>
    <property type="molecule type" value="Genomic_DNA"/>
</dbReference>
<dbReference type="SUPFAM" id="SSF56112">
    <property type="entry name" value="Protein kinase-like (PK-like)"/>
    <property type="match status" value="1"/>
</dbReference>
<comment type="caution">
    <text evidence="1">The sequence shown here is derived from an EMBL/GenBank/DDBJ whole genome shotgun (WGS) entry which is preliminary data.</text>
</comment>
<dbReference type="AlphaFoldDB" id="A0A2K3MID5"/>
<proteinExistence type="predicted"/>
<organism evidence="1 2">
    <name type="scientific">Trifolium pratense</name>
    <name type="common">Red clover</name>
    <dbReference type="NCBI Taxonomy" id="57577"/>
    <lineage>
        <taxon>Eukaryota</taxon>
        <taxon>Viridiplantae</taxon>
        <taxon>Streptophyta</taxon>
        <taxon>Embryophyta</taxon>
        <taxon>Tracheophyta</taxon>
        <taxon>Spermatophyta</taxon>
        <taxon>Magnoliopsida</taxon>
        <taxon>eudicotyledons</taxon>
        <taxon>Gunneridae</taxon>
        <taxon>Pentapetalae</taxon>
        <taxon>rosids</taxon>
        <taxon>fabids</taxon>
        <taxon>Fabales</taxon>
        <taxon>Fabaceae</taxon>
        <taxon>Papilionoideae</taxon>
        <taxon>50 kb inversion clade</taxon>
        <taxon>NPAAA clade</taxon>
        <taxon>Hologalegina</taxon>
        <taxon>IRL clade</taxon>
        <taxon>Trifolieae</taxon>
        <taxon>Trifolium</taxon>
    </lineage>
</organism>
<dbReference type="Proteomes" id="UP000236291">
    <property type="component" value="Unassembled WGS sequence"/>
</dbReference>
<dbReference type="PANTHER" id="PTHR48055:SF55">
    <property type="entry name" value="PROTEIN KINASE DOMAIN-CONTAINING PROTEIN"/>
    <property type="match status" value="1"/>
</dbReference>
<evidence type="ECO:0000313" key="1">
    <source>
        <dbReference type="EMBL" id="PNX90565.1"/>
    </source>
</evidence>
<keyword evidence="1" id="KW-0418">Kinase</keyword>
<protein>
    <submittedName>
        <fullName evidence="1">LRR receptor-like kinase resistance protein</fullName>
    </submittedName>
</protein>
<reference evidence="1 2" key="1">
    <citation type="journal article" date="2014" name="Am. J. Bot.">
        <title>Genome assembly and annotation for red clover (Trifolium pratense; Fabaceae).</title>
        <authorList>
            <person name="Istvanek J."/>
            <person name="Jaros M."/>
            <person name="Krenek A."/>
            <person name="Repkova J."/>
        </authorList>
    </citation>
    <scope>NUCLEOTIDE SEQUENCE [LARGE SCALE GENOMIC DNA]</scope>
    <source>
        <strain evidence="2">cv. Tatra</strain>
        <tissue evidence="1">Young leaves</tissue>
    </source>
</reference>
<reference evidence="1 2" key="2">
    <citation type="journal article" date="2017" name="Front. Plant Sci.">
        <title>Gene Classification and Mining of Molecular Markers Useful in Red Clover (Trifolium pratense) Breeding.</title>
        <authorList>
            <person name="Istvanek J."/>
            <person name="Dluhosova J."/>
            <person name="Dluhos P."/>
            <person name="Patkova L."/>
            <person name="Nedelnik J."/>
            <person name="Repkova J."/>
        </authorList>
    </citation>
    <scope>NUCLEOTIDE SEQUENCE [LARGE SCALE GENOMIC DNA]</scope>
    <source>
        <strain evidence="2">cv. Tatra</strain>
        <tissue evidence="1">Young leaves</tissue>
    </source>
</reference>
<dbReference type="PANTHER" id="PTHR48055">
    <property type="entry name" value="LEUCINE-RICH REPEAT RECEPTOR PROTEIN KINASE EMS1"/>
    <property type="match status" value="1"/>
</dbReference>
<dbReference type="GO" id="GO:0016301">
    <property type="term" value="F:kinase activity"/>
    <property type="evidence" value="ECO:0007669"/>
    <property type="project" value="UniProtKB-KW"/>
</dbReference>
<keyword evidence="1" id="KW-0808">Transferase</keyword>
<dbReference type="Gene3D" id="1.10.510.10">
    <property type="entry name" value="Transferase(Phosphotransferase) domain 1"/>
    <property type="match status" value="1"/>
</dbReference>
<sequence length="139" mass="15685">EYGLGGKASTSGDVYSFGILLLEMFIAKKPTDEMFKEGLSMNKFVLDMDDKQLLKVVDQRLINQFEYSTQNFSSDCNSSRSIDNSYSDGIPVWMHKAEECIAASMRVGLSCISYHPKDRWTMREALSKLHGIKQSILGL</sequence>
<accession>A0A2K3MID5</accession>
<dbReference type="InterPro" id="IPR011009">
    <property type="entry name" value="Kinase-like_dom_sf"/>
</dbReference>
<feature type="non-terminal residue" evidence="1">
    <location>
        <position position="1"/>
    </location>
</feature>